<sequence>MLMKKIMCILFMVSCSTVICQETDSLEIIEIPASYADRTGEPFTVKRDSLYIFRTPDVFLVNKKSFLAIKNVYQTTIQQDKMTKELVEKYSQTLRRNIDLERSLKINFTKSDSLDQIVYNRTQAVLGNTQRALDYTLHSLEKATNSLELIENTSKRERRKTILEKVLIGIAGFGAGVIVGISL</sequence>
<proteinExistence type="predicted"/>
<dbReference type="EMBL" id="BAABCW010000031">
    <property type="protein sequence ID" value="GAA3522844.1"/>
    <property type="molecule type" value="Genomic_DNA"/>
</dbReference>
<evidence type="ECO:0000313" key="3">
    <source>
        <dbReference type="Proteomes" id="UP001500459"/>
    </source>
</evidence>
<evidence type="ECO:0000256" key="1">
    <source>
        <dbReference type="SAM" id="SignalP"/>
    </source>
</evidence>
<keyword evidence="3" id="KW-1185">Reference proteome</keyword>
<feature type="chain" id="PRO_5047361499" evidence="1">
    <location>
        <begin position="21"/>
        <end position="183"/>
    </location>
</feature>
<comment type="caution">
    <text evidence="2">The sequence shown here is derived from an EMBL/GenBank/DDBJ whole genome shotgun (WGS) entry which is preliminary data.</text>
</comment>
<gene>
    <name evidence="2" type="ORF">GCM10022393_41900</name>
</gene>
<evidence type="ECO:0000313" key="2">
    <source>
        <dbReference type="EMBL" id="GAA3522844.1"/>
    </source>
</evidence>
<accession>A0ABP6UX81</accession>
<keyword evidence="1" id="KW-0732">Signal</keyword>
<reference evidence="3" key="1">
    <citation type="journal article" date="2019" name="Int. J. Syst. Evol. Microbiol.">
        <title>The Global Catalogue of Microorganisms (GCM) 10K type strain sequencing project: providing services to taxonomists for standard genome sequencing and annotation.</title>
        <authorList>
            <consortium name="The Broad Institute Genomics Platform"/>
            <consortium name="The Broad Institute Genome Sequencing Center for Infectious Disease"/>
            <person name="Wu L."/>
            <person name="Ma J."/>
        </authorList>
    </citation>
    <scope>NUCLEOTIDE SEQUENCE [LARGE SCALE GENOMIC DNA]</scope>
    <source>
        <strain evidence="3">JCM 17106</strain>
    </source>
</reference>
<name>A0ABP6UX81_9FLAO</name>
<protein>
    <submittedName>
        <fullName evidence="2">Uncharacterized protein</fullName>
    </submittedName>
</protein>
<dbReference type="Proteomes" id="UP001500459">
    <property type="component" value="Unassembled WGS sequence"/>
</dbReference>
<feature type="signal peptide" evidence="1">
    <location>
        <begin position="1"/>
        <end position="20"/>
    </location>
</feature>
<organism evidence="2 3">
    <name type="scientific">Aquimarina addita</name>
    <dbReference type="NCBI Taxonomy" id="870485"/>
    <lineage>
        <taxon>Bacteria</taxon>
        <taxon>Pseudomonadati</taxon>
        <taxon>Bacteroidota</taxon>
        <taxon>Flavobacteriia</taxon>
        <taxon>Flavobacteriales</taxon>
        <taxon>Flavobacteriaceae</taxon>
        <taxon>Aquimarina</taxon>
    </lineage>
</organism>